<dbReference type="SUPFAM" id="SSF53822">
    <property type="entry name" value="Periplasmic binding protein-like I"/>
    <property type="match status" value="1"/>
</dbReference>
<keyword evidence="6" id="KW-1185">Reference proteome</keyword>
<evidence type="ECO:0000259" key="4">
    <source>
        <dbReference type="Pfam" id="PF13458"/>
    </source>
</evidence>
<dbReference type="Pfam" id="PF13458">
    <property type="entry name" value="Peripla_BP_6"/>
    <property type="match status" value="1"/>
</dbReference>
<evidence type="ECO:0000313" key="6">
    <source>
        <dbReference type="Proteomes" id="UP000305041"/>
    </source>
</evidence>
<evidence type="ECO:0000256" key="3">
    <source>
        <dbReference type="ARBA" id="ARBA00022970"/>
    </source>
</evidence>
<dbReference type="PANTHER" id="PTHR30483">
    <property type="entry name" value="LEUCINE-SPECIFIC-BINDING PROTEIN"/>
    <property type="match status" value="1"/>
</dbReference>
<dbReference type="Proteomes" id="UP000305041">
    <property type="component" value="Unassembled WGS sequence"/>
</dbReference>
<name>A0ABY2UXE8_9RHOB</name>
<evidence type="ECO:0000313" key="5">
    <source>
        <dbReference type="EMBL" id="TLP61627.1"/>
    </source>
</evidence>
<protein>
    <submittedName>
        <fullName evidence="5">Amino acid ABC transporter substrate-binding protein</fullName>
    </submittedName>
</protein>
<sequence length="404" mass="43378">MILTNNKNQARHAIREKRMFRKAIVSGALVASLALPAIAEEFVIGAVNAKTGFMASYDAPFMQGVSMFVAEANERGGLAGQYPIRLIERDDRSDIQQSTISTSEILADEKLDLFITSALVPYAVSAGMQALSQGMMTAHGIASQPTIPARLGEGSFLVMMSDAHMGAVNAKYALDDLSAKTAYIISSDFDPFTEFTPLYFKEVFEAGGGKIVGHSEFAYDQQEFSSMVAAIKALPEQPDVIMGMTFDNDFPIFINQLRAAGITSTYLGTDVLDQPAVRGLGEVVEGVHYLTMAAPNASDDAASFVDRFKVAYGGDDSFYPAMVGYSFMRLVEQASINAGSGDAKAIRAAFADLEDVTTEIGSVTLKGYGALPNLPVHIMRIEGGEGVYVKSTLLTSDEIPDSRI</sequence>
<keyword evidence="2" id="KW-0732">Signal</keyword>
<organism evidence="5 6">
    <name type="scientific">Parasedimentitalea maritima</name>
    <dbReference type="NCBI Taxonomy" id="2578117"/>
    <lineage>
        <taxon>Bacteria</taxon>
        <taxon>Pseudomonadati</taxon>
        <taxon>Pseudomonadota</taxon>
        <taxon>Alphaproteobacteria</taxon>
        <taxon>Rhodobacterales</taxon>
        <taxon>Paracoccaceae</taxon>
        <taxon>Parasedimentitalea</taxon>
    </lineage>
</organism>
<dbReference type="InterPro" id="IPR028082">
    <property type="entry name" value="Peripla_BP_I"/>
</dbReference>
<proteinExistence type="inferred from homology"/>
<accession>A0ABY2UXE8</accession>
<keyword evidence="3" id="KW-0813">Transport</keyword>
<dbReference type="InterPro" id="IPR028081">
    <property type="entry name" value="Leu-bd"/>
</dbReference>
<dbReference type="PANTHER" id="PTHR30483:SF37">
    <property type="entry name" value="ABC TRANSPORTER SUBSTRATE-BINDING PROTEIN"/>
    <property type="match status" value="1"/>
</dbReference>
<dbReference type="EMBL" id="VAUA01000007">
    <property type="protein sequence ID" value="TLP61627.1"/>
    <property type="molecule type" value="Genomic_DNA"/>
</dbReference>
<evidence type="ECO:0000256" key="1">
    <source>
        <dbReference type="ARBA" id="ARBA00010062"/>
    </source>
</evidence>
<feature type="domain" description="Leucine-binding protein" evidence="4">
    <location>
        <begin position="44"/>
        <end position="384"/>
    </location>
</feature>
<reference evidence="5 6" key="1">
    <citation type="submission" date="2019-05" db="EMBL/GenBank/DDBJ databases">
        <title>Draft genome sequence of Pelagicola sp. DSW4-44.</title>
        <authorList>
            <person name="Oh J."/>
        </authorList>
    </citation>
    <scope>NUCLEOTIDE SEQUENCE [LARGE SCALE GENOMIC DNA]</scope>
    <source>
        <strain evidence="5 6">DSW4-44</strain>
    </source>
</reference>
<comment type="similarity">
    <text evidence="1">Belongs to the leucine-binding protein family.</text>
</comment>
<comment type="caution">
    <text evidence="5">The sequence shown here is derived from an EMBL/GenBank/DDBJ whole genome shotgun (WGS) entry which is preliminary data.</text>
</comment>
<dbReference type="Gene3D" id="3.40.50.2300">
    <property type="match status" value="2"/>
</dbReference>
<keyword evidence="3" id="KW-0029">Amino-acid transport</keyword>
<evidence type="ECO:0000256" key="2">
    <source>
        <dbReference type="ARBA" id="ARBA00022729"/>
    </source>
</evidence>
<gene>
    <name evidence="5" type="ORF">FEE96_15460</name>
</gene>
<dbReference type="InterPro" id="IPR051010">
    <property type="entry name" value="BCAA_transport"/>
</dbReference>